<dbReference type="GO" id="GO:0098553">
    <property type="term" value="C:lumenal side of endoplasmic reticulum membrane"/>
    <property type="evidence" value="ECO:0007669"/>
    <property type="project" value="TreeGrafter"/>
</dbReference>
<keyword evidence="4" id="KW-0378">Hydrolase</keyword>
<dbReference type="Pfam" id="PF04258">
    <property type="entry name" value="Peptidase_A22B"/>
    <property type="match status" value="1"/>
</dbReference>
<feature type="transmembrane region" description="Helical" evidence="8">
    <location>
        <begin position="483"/>
        <end position="500"/>
    </location>
</feature>
<dbReference type="SMART" id="SM00730">
    <property type="entry name" value="PSN"/>
    <property type="match status" value="1"/>
</dbReference>
<keyword evidence="5 8" id="KW-1133">Transmembrane helix</keyword>
<dbReference type="PANTHER" id="PTHR12174">
    <property type="entry name" value="SIGNAL PEPTIDE PEPTIDASE"/>
    <property type="match status" value="1"/>
</dbReference>
<evidence type="ECO:0000256" key="2">
    <source>
        <dbReference type="ARBA" id="ARBA00006859"/>
    </source>
</evidence>
<evidence type="ECO:0000313" key="11">
    <source>
        <dbReference type="EMBL" id="CAH3103177.1"/>
    </source>
</evidence>
<keyword evidence="12" id="KW-1185">Reference proteome</keyword>
<comment type="similarity">
    <text evidence="2">Belongs to the peptidase A22B family.</text>
</comment>
<evidence type="ECO:0000256" key="7">
    <source>
        <dbReference type="SAM" id="MobiDB-lite"/>
    </source>
</evidence>
<evidence type="ECO:0000313" key="12">
    <source>
        <dbReference type="Proteomes" id="UP001159428"/>
    </source>
</evidence>
<dbReference type="Pfam" id="PF02225">
    <property type="entry name" value="PA"/>
    <property type="match status" value="1"/>
</dbReference>
<reference evidence="11 12" key="1">
    <citation type="submission" date="2022-05" db="EMBL/GenBank/DDBJ databases">
        <authorList>
            <consortium name="Genoscope - CEA"/>
            <person name="William W."/>
        </authorList>
    </citation>
    <scope>NUCLEOTIDE SEQUENCE [LARGE SCALE GENOMIC DNA]</scope>
</reference>
<dbReference type="GO" id="GO:0098554">
    <property type="term" value="C:cytoplasmic side of endoplasmic reticulum membrane"/>
    <property type="evidence" value="ECO:0007669"/>
    <property type="project" value="TreeGrafter"/>
</dbReference>
<name>A0AAU9WAL9_9CNID</name>
<dbReference type="EMBL" id="CALNXJ010000009">
    <property type="protein sequence ID" value="CAH3103177.1"/>
    <property type="molecule type" value="Genomic_DNA"/>
</dbReference>
<dbReference type="GO" id="GO:0042500">
    <property type="term" value="F:aspartic endopeptidase activity, intramembrane cleaving"/>
    <property type="evidence" value="ECO:0007669"/>
    <property type="project" value="InterPro"/>
</dbReference>
<feature type="transmembrane region" description="Helical" evidence="8">
    <location>
        <begin position="260"/>
        <end position="278"/>
    </location>
</feature>
<feature type="transmembrane region" description="Helical" evidence="8">
    <location>
        <begin position="423"/>
        <end position="442"/>
    </location>
</feature>
<feature type="transmembrane region" description="Helical" evidence="8">
    <location>
        <begin position="307"/>
        <end position="327"/>
    </location>
</feature>
<dbReference type="AlphaFoldDB" id="A0AAU9WAL9"/>
<sequence length="543" mass="59953">MAASSGGFVLLLMFCTFTSQGAGQNVGQLGVLHIEGNEDSQDFCIAFNEEWVSLPTHLDSTPKYPLVEAKPSTLCKEPQNLSEIKDAAVAIQRGNCTLFLKALYSQNAGAKEVVIVSNDSLFTPVANSSEEYAQVTIPMAVISHDDWIKYKDKDFGGDVKVQMYAPPTDLVSNIDGNLAILWLLAVGTVAIGAYWAGITNKKIMGSMLRGNTNTSGDDSQANREHGSAGEDSFEVTPLSVVVFVLLVCGTLLLLYFFYKYLVYVVIVGFALASCYGLYECLHPLVLWLPLGDCTVPANQIPLLKKELQIRTVLLIPFCLAIAIWWGIERNKSYAWILQDILGISFCISLMRVIRLPSLKVCTLLLVLLLIYDAFFVYITPLFSAGKSIMVEVATGGDSKESLPMVIKVPRLRMSVLSVCLRPYSILGFGDILVPALYISFCHTFDIMTNTPCRIYYVATTVAYAVGLLITFVMLFVMEQGQPALVYLVPCILITGVFIGWRRGDLKKLWSGQMVSEDVGQNDDSEDEEFNQESLTKRLIDNEN</sequence>
<feature type="region of interest" description="Disordered" evidence="7">
    <location>
        <begin position="517"/>
        <end position="543"/>
    </location>
</feature>
<evidence type="ECO:0000256" key="8">
    <source>
        <dbReference type="SAM" id="Phobius"/>
    </source>
</evidence>
<gene>
    <name evidence="11" type="ORF">PMEA_00035230</name>
</gene>
<protein>
    <recommendedName>
        <fullName evidence="10">PA domain-containing protein</fullName>
    </recommendedName>
</protein>
<evidence type="ECO:0000259" key="10">
    <source>
        <dbReference type="Pfam" id="PF02225"/>
    </source>
</evidence>
<proteinExistence type="inferred from homology"/>
<dbReference type="PANTHER" id="PTHR12174:SF103">
    <property type="entry name" value="INTRAMEMBRANE PROTEASE (IMPAS) FAMILY"/>
    <property type="match status" value="1"/>
</dbReference>
<organism evidence="11 12">
    <name type="scientific">Pocillopora meandrina</name>
    <dbReference type="NCBI Taxonomy" id="46732"/>
    <lineage>
        <taxon>Eukaryota</taxon>
        <taxon>Metazoa</taxon>
        <taxon>Cnidaria</taxon>
        <taxon>Anthozoa</taxon>
        <taxon>Hexacorallia</taxon>
        <taxon>Scleractinia</taxon>
        <taxon>Astrocoeniina</taxon>
        <taxon>Pocilloporidae</taxon>
        <taxon>Pocillopora</taxon>
    </lineage>
</organism>
<keyword evidence="3 8" id="KW-0812">Transmembrane</keyword>
<feature type="domain" description="PA" evidence="10">
    <location>
        <begin position="63"/>
        <end position="146"/>
    </location>
</feature>
<dbReference type="Gene3D" id="3.50.30.30">
    <property type="match status" value="1"/>
</dbReference>
<evidence type="ECO:0000256" key="9">
    <source>
        <dbReference type="SAM" id="SignalP"/>
    </source>
</evidence>
<dbReference type="InterPro" id="IPR003137">
    <property type="entry name" value="PA_domain"/>
</dbReference>
<evidence type="ECO:0000256" key="4">
    <source>
        <dbReference type="ARBA" id="ARBA00022801"/>
    </source>
</evidence>
<evidence type="ECO:0000256" key="5">
    <source>
        <dbReference type="ARBA" id="ARBA00022989"/>
    </source>
</evidence>
<evidence type="ECO:0000256" key="6">
    <source>
        <dbReference type="ARBA" id="ARBA00023136"/>
    </source>
</evidence>
<feature type="compositionally biased region" description="Basic and acidic residues" evidence="7">
    <location>
        <begin position="534"/>
        <end position="543"/>
    </location>
</feature>
<dbReference type="Proteomes" id="UP001159428">
    <property type="component" value="Unassembled WGS sequence"/>
</dbReference>
<feature type="transmembrane region" description="Helical" evidence="8">
    <location>
        <begin position="360"/>
        <end position="379"/>
    </location>
</feature>
<dbReference type="GO" id="GO:0005765">
    <property type="term" value="C:lysosomal membrane"/>
    <property type="evidence" value="ECO:0007669"/>
    <property type="project" value="TreeGrafter"/>
</dbReference>
<dbReference type="InterPro" id="IPR007369">
    <property type="entry name" value="Peptidase_A22B_SPP"/>
</dbReference>
<feature type="transmembrane region" description="Helical" evidence="8">
    <location>
        <begin position="235"/>
        <end position="254"/>
    </location>
</feature>
<dbReference type="GO" id="GO:0033619">
    <property type="term" value="P:membrane protein proteolysis"/>
    <property type="evidence" value="ECO:0007669"/>
    <property type="project" value="TreeGrafter"/>
</dbReference>
<keyword evidence="6 8" id="KW-0472">Membrane</keyword>
<comment type="subcellular location">
    <subcellularLocation>
        <location evidence="1">Endomembrane system</location>
        <topology evidence="1">Multi-pass membrane protein</topology>
    </subcellularLocation>
</comment>
<comment type="caution">
    <text evidence="11">The sequence shown here is derived from an EMBL/GenBank/DDBJ whole genome shotgun (WGS) entry which is preliminary data.</text>
</comment>
<feature type="compositionally biased region" description="Acidic residues" evidence="7">
    <location>
        <begin position="519"/>
        <end position="530"/>
    </location>
</feature>
<feature type="transmembrane region" description="Helical" evidence="8">
    <location>
        <begin position="179"/>
        <end position="198"/>
    </location>
</feature>
<keyword evidence="9" id="KW-0732">Signal</keyword>
<dbReference type="InterPro" id="IPR006639">
    <property type="entry name" value="Preselin/SPP"/>
</dbReference>
<evidence type="ECO:0000256" key="1">
    <source>
        <dbReference type="ARBA" id="ARBA00004127"/>
    </source>
</evidence>
<feature type="signal peptide" evidence="9">
    <location>
        <begin position="1"/>
        <end position="23"/>
    </location>
</feature>
<feature type="chain" id="PRO_5043874555" description="PA domain-containing protein" evidence="9">
    <location>
        <begin position="24"/>
        <end position="543"/>
    </location>
</feature>
<accession>A0AAU9WAL9</accession>
<dbReference type="GO" id="GO:0030660">
    <property type="term" value="C:Golgi-associated vesicle membrane"/>
    <property type="evidence" value="ECO:0007669"/>
    <property type="project" value="TreeGrafter"/>
</dbReference>
<evidence type="ECO:0000256" key="3">
    <source>
        <dbReference type="ARBA" id="ARBA00022692"/>
    </source>
</evidence>
<feature type="transmembrane region" description="Helical" evidence="8">
    <location>
        <begin position="454"/>
        <end position="477"/>
    </location>
</feature>